<organism evidence="1 2">
    <name type="scientific">Williamwhitmania taraxaci</name>
    <dbReference type="NCBI Taxonomy" id="1640674"/>
    <lineage>
        <taxon>Bacteria</taxon>
        <taxon>Pseudomonadati</taxon>
        <taxon>Bacteroidota</taxon>
        <taxon>Bacteroidia</taxon>
        <taxon>Bacteroidales</taxon>
        <taxon>Williamwhitmaniaceae</taxon>
        <taxon>Williamwhitmania</taxon>
    </lineage>
</organism>
<dbReference type="AlphaFoldDB" id="A0A1G6LZT9"/>
<accession>A0A1G6LZT9</accession>
<reference evidence="1 2" key="1">
    <citation type="submission" date="2016-09" db="EMBL/GenBank/DDBJ databases">
        <authorList>
            <person name="Capua I."/>
            <person name="De Benedictis P."/>
            <person name="Joannis T."/>
            <person name="Lombin L.H."/>
            <person name="Cattoli G."/>
        </authorList>
    </citation>
    <scope>NUCLEOTIDE SEQUENCE [LARGE SCALE GENOMIC DNA]</scope>
    <source>
        <strain evidence="1 2">A7P-90m</strain>
    </source>
</reference>
<sequence length="51" mass="5737">MSLEEKKKAVGVTKINSNKKGVSTTLKHPSVLLNNITFYSIIQRKNPVHLM</sequence>
<keyword evidence="2" id="KW-1185">Reference proteome</keyword>
<proteinExistence type="predicted"/>
<gene>
    <name evidence="1" type="ORF">SAMN05216323_103339</name>
</gene>
<dbReference type="Proteomes" id="UP000199452">
    <property type="component" value="Unassembled WGS sequence"/>
</dbReference>
<evidence type="ECO:0000313" key="1">
    <source>
        <dbReference type="EMBL" id="SDC48783.1"/>
    </source>
</evidence>
<dbReference type="EMBL" id="FMYP01000033">
    <property type="protein sequence ID" value="SDC48783.1"/>
    <property type="molecule type" value="Genomic_DNA"/>
</dbReference>
<evidence type="ECO:0000313" key="2">
    <source>
        <dbReference type="Proteomes" id="UP000199452"/>
    </source>
</evidence>
<protein>
    <submittedName>
        <fullName evidence="1">Uncharacterized protein</fullName>
    </submittedName>
</protein>
<name>A0A1G6LZT9_9BACT</name>